<feature type="transmembrane region" description="Helical" evidence="9">
    <location>
        <begin position="317"/>
        <end position="334"/>
    </location>
</feature>
<dbReference type="RefSeq" id="WP_094046513.1">
    <property type="nucleotide sequence ID" value="NZ_NKHD01000046.1"/>
</dbReference>
<accession>A0A231VD31</accession>
<organism evidence="12 13">
    <name type="scientific">Thermoanaerobacterium thermosaccharolyticum</name>
    <name type="common">Clostridium thermosaccharolyticum</name>
    <dbReference type="NCBI Taxonomy" id="1517"/>
    <lineage>
        <taxon>Bacteria</taxon>
        <taxon>Bacillati</taxon>
        <taxon>Bacillota</taxon>
        <taxon>Clostridia</taxon>
        <taxon>Thermoanaerobacterales</taxon>
        <taxon>Thermoanaerobacteraceae</taxon>
        <taxon>Thermoanaerobacterium</taxon>
    </lineage>
</organism>
<feature type="transmembrane region" description="Helical" evidence="9">
    <location>
        <begin position="142"/>
        <end position="164"/>
    </location>
</feature>
<evidence type="ECO:0000256" key="4">
    <source>
        <dbReference type="ARBA" id="ARBA00022833"/>
    </source>
</evidence>
<evidence type="ECO:0000313" key="12">
    <source>
        <dbReference type="EMBL" id="OXT05921.1"/>
    </source>
</evidence>
<dbReference type="InterPro" id="IPR027057">
    <property type="entry name" value="CAXX_Prtase_1"/>
</dbReference>
<keyword evidence="9" id="KW-0472">Membrane</keyword>
<keyword evidence="4 7" id="KW-0862">Zinc</keyword>
<feature type="active site" description="Proton donor" evidence="6">
    <location>
        <position position="352"/>
    </location>
</feature>
<dbReference type="InterPro" id="IPR032456">
    <property type="entry name" value="Peptidase_M48_N"/>
</dbReference>
<dbReference type="GO" id="GO:0071586">
    <property type="term" value="P:CAAX-box protein processing"/>
    <property type="evidence" value="ECO:0007669"/>
    <property type="project" value="InterPro"/>
</dbReference>
<dbReference type="Proteomes" id="UP000215301">
    <property type="component" value="Unassembled WGS sequence"/>
</dbReference>
<dbReference type="CDD" id="cd07343">
    <property type="entry name" value="M48A_Zmpste24p_like"/>
    <property type="match status" value="1"/>
</dbReference>
<evidence type="ECO:0000256" key="8">
    <source>
        <dbReference type="RuleBase" id="RU003983"/>
    </source>
</evidence>
<dbReference type="AlphaFoldDB" id="A0A231VD31"/>
<feature type="binding site" evidence="7">
    <location>
        <position position="277"/>
    </location>
    <ligand>
        <name>Zn(2+)</name>
        <dbReference type="ChEBI" id="CHEBI:29105"/>
        <note>catalytic</note>
    </ligand>
</feature>
<dbReference type="GO" id="GO:0004222">
    <property type="term" value="F:metalloendopeptidase activity"/>
    <property type="evidence" value="ECO:0007669"/>
    <property type="project" value="InterPro"/>
</dbReference>
<feature type="domain" description="CAAX prenyl protease 1 N-terminal" evidence="11">
    <location>
        <begin position="33"/>
        <end position="200"/>
    </location>
</feature>
<keyword evidence="2 7" id="KW-0479">Metal-binding</keyword>
<feature type="transmembrane region" description="Helical" evidence="9">
    <location>
        <begin position="58"/>
        <end position="83"/>
    </location>
</feature>
<evidence type="ECO:0000256" key="7">
    <source>
        <dbReference type="PIRSR" id="PIRSR627057-2"/>
    </source>
</evidence>
<comment type="similarity">
    <text evidence="8">Belongs to the peptidase M48 family.</text>
</comment>
<evidence type="ECO:0000256" key="1">
    <source>
        <dbReference type="ARBA" id="ARBA00022670"/>
    </source>
</evidence>
<evidence type="ECO:0000313" key="13">
    <source>
        <dbReference type="Proteomes" id="UP000215301"/>
    </source>
</evidence>
<comment type="caution">
    <text evidence="12">The sequence shown here is derived from an EMBL/GenBank/DDBJ whole genome shotgun (WGS) entry which is preliminary data.</text>
</comment>
<protein>
    <submittedName>
        <fullName evidence="12">Endopeptidase</fullName>
    </submittedName>
</protein>
<evidence type="ECO:0000256" key="5">
    <source>
        <dbReference type="ARBA" id="ARBA00023049"/>
    </source>
</evidence>
<feature type="domain" description="Peptidase M48" evidence="10">
    <location>
        <begin position="206"/>
        <end position="405"/>
    </location>
</feature>
<sequence length="408" mass="47555">MSVKFNKIWFLLTFIALLLSSLYLYYTLSPNTVSPDVYKFFSHYTVEKSIPYHKESRIINITSFLVQLIFLLWFVFGGFALRLSKMCERLSGGNYYVGIFMFFIVLWAILKVLSLPFSLYSFKLQVKWGFSVQTLQSWWMDYIKSSAIDIILSGIGIILLFFAINKWHRTWWILASIFLTAMLFLQNFIWPSFIAPMFNKFTPVTDPTILNMVNDISKNAGIKIDRVEEMDASRRTTLANAYFYGFGSTSRIVLYDTLLKKYPQDEIKAVIAHEAAHWKENHVLKSILIGSLGIFIMLFIFDILLKTSVTQTRSSKFGHFVISLLYLFVLLINFDTNPIQNYISRQMERQADLLSVQYLNDKDIVIKLQVDLAEKSLSDIEPPKFIEWFSYTHPSTINRIRAIEKSKL</sequence>
<name>A0A231VD31_THETR</name>
<dbReference type="InterPro" id="IPR001915">
    <property type="entry name" value="Peptidase_M48"/>
</dbReference>
<feature type="binding site" evidence="7">
    <location>
        <position position="348"/>
    </location>
    <ligand>
        <name>Zn(2+)</name>
        <dbReference type="ChEBI" id="CHEBI:29105"/>
        <note>catalytic</note>
    </ligand>
</feature>
<dbReference type="Pfam" id="PF01435">
    <property type="entry name" value="Peptidase_M48"/>
    <property type="match status" value="1"/>
</dbReference>
<evidence type="ECO:0000256" key="6">
    <source>
        <dbReference type="PIRSR" id="PIRSR627057-1"/>
    </source>
</evidence>
<evidence type="ECO:0000256" key="9">
    <source>
        <dbReference type="SAM" id="Phobius"/>
    </source>
</evidence>
<keyword evidence="3 8" id="KW-0378">Hydrolase</keyword>
<feature type="binding site" evidence="7">
    <location>
        <position position="273"/>
    </location>
    <ligand>
        <name>Zn(2+)</name>
        <dbReference type="ChEBI" id="CHEBI:29105"/>
        <note>catalytic</note>
    </ligand>
</feature>
<reference evidence="12 13" key="1">
    <citation type="submission" date="2017-06" db="EMBL/GenBank/DDBJ databases">
        <title>Isolation and characterization of a thermophilic and butanogenic Thermoanaerobacterium thermosaccharolyticum M5 capable of efficient degradation of hemicellulose.</title>
        <authorList>
            <person name="Xin F."/>
            <person name="Jiang Y."/>
        </authorList>
    </citation>
    <scope>NUCLEOTIDE SEQUENCE [LARGE SCALE GENOMIC DNA]</scope>
    <source>
        <strain evidence="12 13">M5</strain>
    </source>
</reference>
<evidence type="ECO:0000256" key="2">
    <source>
        <dbReference type="ARBA" id="ARBA00022723"/>
    </source>
</evidence>
<proteinExistence type="inferred from homology"/>
<dbReference type="EMBL" id="NKHD01000046">
    <property type="protein sequence ID" value="OXT05921.1"/>
    <property type="molecule type" value="Genomic_DNA"/>
</dbReference>
<keyword evidence="9" id="KW-0812">Transmembrane</keyword>
<keyword evidence="9" id="KW-1133">Transmembrane helix</keyword>
<feature type="transmembrane region" description="Helical" evidence="9">
    <location>
        <begin position="7"/>
        <end position="26"/>
    </location>
</feature>
<comment type="cofactor">
    <cofactor evidence="7 8">
        <name>Zn(2+)</name>
        <dbReference type="ChEBI" id="CHEBI:29105"/>
    </cofactor>
    <text evidence="7 8">Binds 1 zinc ion per subunit.</text>
</comment>
<dbReference type="Pfam" id="PF16491">
    <property type="entry name" value="Peptidase_M48_N"/>
    <property type="match status" value="1"/>
</dbReference>
<keyword evidence="1 8" id="KW-0645">Protease</keyword>
<feature type="transmembrane region" description="Helical" evidence="9">
    <location>
        <begin position="95"/>
        <end position="122"/>
    </location>
</feature>
<dbReference type="PANTHER" id="PTHR10120">
    <property type="entry name" value="CAAX PRENYL PROTEASE 1"/>
    <property type="match status" value="1"/>
</dbReference>
<feature type="active site" evidence="6">
    <location>
        <position position="274"/>
    </location>
</feature>
<gene>
    <name evidence="12" type="ORF">CE561_12295</name>
</gene>
<feature type="transmembrane region" description="Helical" evidence="9">
    <location>
        <begin position="171"/>
        <end position="190"/>
    </location>
</feature>
<keyword evidence="5 8" id="KW-0482">Metalloprotease</keyword>
<dbReference type="Gene3D" id="3.30.2010.10">
    <property type="entry name" value="Metalloproteases ('zincins'), catalytic domain"/>
    <property type="match status" value="1"/>
</dbReference>
<dbReference type="GO" id="GO:0046872">
    <property type="term" value="F:metal ion binding"/>
    <property type="evidence" value="ECO:0007669"/>
    <property type="project" value="UniProtKB-KW"/>
</dbReference>
<evidence type="ECO:0000259" key="11">
    <source>
        <dbReference type="Pfam" id="PF16491"/>
    </source>
</evidence>
<feature type="transmembrane region" description="Helical" evidence="9">
    <location>
        <begin position="287"/>
        <end position="305"/>
    </location>
</feature>
<evidence type="ECO:0000256" key="3">
    <source>
        <dbReference type="ARBA" id="ARBA00022801"/>
    </source>
</evidence>
<evidence type="ECO:0000259" key="10">
    <source>
        <dbReference type="Pfam" id="PF01435"/>
    </source>
</evidence>